<feature type="transmembrane region" description="Helical" evidence="1">
    <location>
        <begin position="292"/>
        <end position="311"/>
    </location>
</feature>
<keyword evidence="3" id="KW-1185">Reference proteome</keyword>
<feature type="transmembrane region" description="Helical" evidence="1">
    <location>
        <begin position="72"/>
        <end position="92"/>
    </location>
</feature>
<feature type="transmembrane region" description="Helical" evidence="1">
    <location>
        <begin position="198"/>
        <end position="217"/>
    </location>
</feature>
<protein>
    <submittedName>
        <fullName evidence="2">Multidrug resistance efflux transporter family protein</fullName>
    </submittedName>
</protein>
<feature type="transmembrane region" description="Helical" evidence="1">
    <location>
        <begin position="229"/>
        <end position="247"/>
    </location>
</feature>
<keyword evidence="1" id="KW-0812">Transmembrane</keyword>
<evidence type="ECO:0000313" key="2">
    <source>
        <dbReference type="EMBL" id="MFB5680011.1"/>
    </source>
</evidence>
<keyword evidence="1" id="KW-1133">Transmembrane helix</keyword>
<feature type="transmembrane region" description="Helical" evidence="1">
    <location>
        <begin position="98"/>
        <end position="119"/>
    </location>
</feature>
<feature type="transmembrane region" description="Helical" evidence="1">
    <location>
        <begin position="131"/>
        <end position="152"/>
    </location>
</feature>
<sequence>MKPLWIGILSAFFFAFTFILNRIMNLEGGSWAWSASLRYEMMLPLLLGLVALRGGVAPVFREIRENPGPWMLWSFIGFVLFYAPICFASVYGPGWLVAATWQLTIVIGLMIAPVLQENWTKRGLAASYKSSIPIAALCTSLIILLGVVLVQASHAASITGRELLLGMLPIIVACAAYPAGNRKLMQISGGRLDAPQRVLAMTLCSLPFWLMLSLYAWITSGPPSGGQLYHSLLVAVFSGVAATVLFFQATQMVRNNPQRLAGVEATQSLEVVFALIAEVIVLSAPLPGMTGWAGLILVVGGMVIHSFATLPKAAQRAQTVRTESAGPSN</sequence>
<dbReference type="RefSeq" id="WP_375523838.1">
    <property type="nucleotide sequence ID" value="NZ_JBHILM010000003.1"/>
</dbReference>
<reference evidence="2 3" key="1">
    <citation type="submission" date="2024-09" db="EMBL/GenBank/DDBJ databases">
        <authorList>
            <person name="Ruan L."/>
        </authorList>
    </citation>
    <scope>NUCLEOTIDE SEQUENCE [LARGE SCALE GENOMIC DNA]</scope>
    <source>
        <strain evidence="2 3">D33</strain>
    </source>
</reference>
<dbReference type="EMBL" id="JBHILM010000003">
    <property type="protein sequence ID" value="MFB5680011.1"/>
    <property type="molecule type" value="Genomic_DNA"/>
</dbReference>
<proteinExistence type="predicted"/>
<dbReference type="Proteomes" id="UP001580407">
    <property type="component" value="Unassembled WGS sequence"/>
</dbReference>
<dbReference type="Pfam" id="PF13536">
    <property type="entry name" value="EmrE"/>
    <property type="match status" value="1"/>
</dbReference>
<name>A0ABV5B2W7_9BACL</name>
<feature type="transmembrane region" description="Helical" evidence="1">
    <location>
        <begin position="158"/>
        <end position="177"/>
    </location>
</feature>
<comment type="caution">
    <text evidence="2">The sequence shown here is derived from an EMBL/GenBank/DDBJ whole genome shotgun (WGS) entry which is preliminary data.</text>
</comment>
<feature type="transmembrane region" description="Helical" evidence="1">
    <location>
        <begin position="268"/>
        <end position="286"/>
    </location>
</feature>
<evidence type="ECO:0000313" key="3">
    <source>
        <dbReference type="Proteomes" id="UP001580407"/>
    </source>
</evidence>
<feature type="transmembrane region" description="Helical" evidence="1">
    <location>
        <begin position="42"/>
        <end position="60"/>
    </location>
</feature>
<evidence type="ECO:0000256" key="1">
    <source>
        <dbReference type="SAM" id="Phobius"/>
    </source>
</evidence>
<organism evidence="2 3">
    <name type="scientific">Paenibacillus terreus</name>
    <dbReference type="NCBI Taxonomy" id="1387834"/>
    <lineage>
        <taxon>Bacteria</taxon>
        <taxon>Bacillati</taxon>
        <taxon>Bacillota</taxon>
        <taxon>Bacilli</taxon>
        <taxon>Bacillales</taxon>
        <taxon>Paenibacillaceae</taxon>
        <taxon>Paenibacillus</taxon>
    </lineage>
</organism>
<dbReference type="InterPro" id="IPR032713">
    <property type="entry name" value="EmrE"/>
</dbReference>
<accession>A0ABV5B2W7</accession>
<keyword evidence="1" id="KW-0472">Membrane</keyword>
<gene>
    <name evidence="2" type="ORF">ACE3NQ_03630</name>
</gene>